<feature type="domain" description="HYR-like" evidence="1">
    <location>
        <begin position="112"/>
        <end position="187"/>
    </location>
</feature>
<protein>
    <submittedName>
        <fullName evidence="2">Gliding motility-associated C-terminal domain-containing protein</fullName>
    </submittedName>
</protein>
<dbReference type="Pfam" id="PF23237">
    <property type="entry name" value="HYR_4C"/>
    <property type="match status" value="3"/>
</dbReference>
<feature type="non-terminal residue" evidence="2">
    <location>
        <position position="1"/>
    </location>
</feature>
<feature type="domain" description="HYR-like" evidence="1">
    <location>
        <begin position="30"/>
        <end position="104"/>
    </location>
</feature>
<accession>A0ABV6Q933</accession>
<name>A0ABV6Q933_9FLAO</name>
<feature type="domain" description="HYR-like" evidence="1">
    <location>
        <begin position="200"/>
        <end position="266"/>
    </location>
</feature>
<comment type="caution">
    <text evidence="2">The sequence shown here is derived from an EMBL/GenBank/DDBJ whole genome shotgun (WGS) entry which is preliminary data.</text>
</comment>
<evidence type="ECO:0000313" key="2">
    <source>
        <dbReference type="EMBL" id="MFC0604783.1"/>
    </source>
</evidence>
<gene>
    <name evidence="2" type="ORF">ACFFGA_09490</name>
</gene>
<keyword evidence="3" id="KW-1185">Reference proteome</keyword>
<organism evidence="2 3">
    <name type="scientific">Winogradskyella pulchriflava</name>
    <dbReference type="NCBI Taxonomy" id="1110688"/>
    <lineage>
        <taxon>Bacteria</taxon>
        <taxon>Pseudomonadati</taxon>
        <taxon>Bacteroidota</taxon>
        <taxon>Flavobacteriia</taxon>
        <taxon>Flavobacteriales</taxon>
        <taxon>Flavobacteriaceae</taxon>
        <taxon>Winogradskyella</taxon>
    </lineage>
</organism>
<dbReference type="RefSeq" id="WP_386063014.1">
    <property type="nucleotide sequence ID" value="NZ_JBHLTQ010000005.1"/>
</dbReference>
<dbReference type="Proteomes" id="UP001589832">
    <property type="component" value="Unassembled WGS sequence"/>
</dbReference>
<dbReference type="Pfam" id="PF13585">
    <property type="entry name" value="CHU_C"/>
    <property type="match status" value="1"/>
</dbReference>
<reference evidence="2 3" key="1">
    <citation type="submission" date="2024-09" db="EMBL/GenBank/DDBJ databases">
        <authorList>
            <person name="Sun Q."/>
            <person name="Mori K."/>
        </authorList>
    </citation>
    <scope>NUCLEOTIDE SEQUENCE [LARGE SCALE GENOMIC DNA]</scope>
    <source>
        <strain evidence="2 3">NCAIM B.02481</strain>
    </source>
</reference>
<dbReference type="EMBL" id="JBHLTQ010000005">
    <property type="protein sequence ID" value="MFC0604783.1"/>
    <property type="molecule type" value="Genomic_DNA"/>
</dbReference>
<proteinExistence type="predicted"/>
<sequence>RTWSLTDECNNTTTLVQTINVVDTTAPTFTAPADLTIECDVDPTDLSITGDVTDEADNCSNGLEATYADVVAAGSCANESTITRTWSLTDECNNTTTLVQTINVVDTTAPTFTAPADLTIECDVDATDLTITGDVTDEADNCSNGLEATYTDTVTAGSCANESTITRTWSLTDECNNTTTLVQTITVVDTTAPTFTGDLPTDVTLECDAVPTAETITATDNCGDATVTIAETITDGSCENEFTLLRTWTATDACGNETVHTQTITVQDNTAPTFNETLPADINAECDAVPTAETLTATDNCGNANVTFVEEITNGACNGDYIISRTWTAIDTCGNENVHTQIITVQDTTAPTLVTPFDENITVACDDIPAVPDLVFEDACSSNIEVVFNENSTQTNDFEDYEIIRTWSLTDDCGNNTIFTQNISVEISNVINAFDTSRCVLDVEFDLFDLLSGDFNMNGTWSVVSGNATIDGSLFNPSTVEVGIYTFMYSITEGPCPTEVEVNVTIDDDCVILPCGAEDVVISKTVTANGDNFNEFFTISGVEDCGFVIELQIFNRWGAEIYKNNNYQNDWNGDAHSSSVGSSGKVPTGTYYYIINLRNSGLKPFAGPIYVATNK</sequence>
<evidence type="ECO:0000313" key="3">
    <source>
        <dbReference type="Proteomes" id="UP001589832"/>
    </source>
</evidence>
<dbReference type="InterPro" id="IPR057078">
    <property type="entry name" value="HYR-4C"/>
</dbReference>
<evidence type="ECO:0000259" key="1">
    <source>
        <dbReference type="Pfam" id="PF23237"/>
    </source>
</evidence>